<dbReference type="Proteomes" id="UP000463857">
    <property type="component" value="Chromosome"/>
</dbReference>
<dbReference type="PANTHER" id="PTHR11851">
    <property type="entry name" value="METALLOPROTEASE"/>
    <property type="match status" value="1"/>
</dbReference>
<dbReference type="AlphaFoldDB" id="A0A7L4YRM0"/>
<dbReference type="PANTHER" id="PTHR11851:SF224">
    <property type="entry name" value="PROCESSING PROTEASE"/>
    <property type="match status" value="1"/>
</dbReference>
<dbReference type="Gene3D" id="3.30.830.10">
    <property type="entry name" value="Metalloenzyme, LuxS/M16 peptidase-like"/>
    <property type="match status" value="2"/>
</dbReference>
<dbReference type="RefSeq" id="WP_159546738.1">
    <property type="nucleotide sequence ID" value="NZ_CP047156.1"/>
</dbReference>
<proteinExistence type="predicted"/>
<dbReference type="OrthoDB" id="9811314at2"/>
<dbReference type="EMBL" id="CP047156">
    <property type="protein sequence ID" value="QHC01603.1"/>
    <property type="molecule type" value="Genomic_DNA"/>
</dbReference>
<reference evidence="3 4" key="1">
    <citation type="journal article" date="2018" name="Int. J. Syst. Evol. Microbiol.">
        <title>Epidermidibacterium keratini gen. nov., sp. nov., a member of the family Sporichthyaceae, isolated from keratin epidermis.</title>
        <authorList>
            <person name="Lee D.G."/>
            <person name="Trujillo M.E."/>
            <person name="Kang S."/>
            <person name="Nam J.J."/>
            <person name="Kim Y.J."/>
        </authorList>
    </citation>
    <scope>NUCLEOTIDE SEQUENCE [LARGE SCALE GENOMIC DNA]</scope>
    <source>
        <strain evidence="3 4">EPI-7</strain>
    </source>
</reference>
<evidence type="ECO:0000313" key="3">
    <source>
        <dbReference type="EMBL" id="QHC01603.1"/>
    </source>
</evidence>
<dbReference type="GO" id="GO:0046872">
    <property type="term" value="F:metal ion binding"/>
    <property type="evidence" value="ECO:0007669"/>
    <property type="project" value="InterPro"/>
</dbReference>
<dbReference type="InParanoid" id="A0A7L4YRM0"/>
<dbReference type="InterPro" id="IPR050361">
    <property type="entry name" value="MPP/UQCRC_Complex"/>
</dbReference>
<dbReference type="SUPFAM" id="SSF63411">
    <property type="entry name" value="LuxS/MPP-like metallohydrolase"/>
    <property type="match status" value="2"/>
</dbReference>
<dbReference type="InterPro" id="IPR007863">
    <property type="entry name" value="Peptidase_M16_C"/>
</dbReference>
<feature type="domain" description="Peptidase M16 C-terminal" evidence="2">
    <location>
        <begin position="188"/>
        <end position="362"/>
    </location>
</feature>
<accession>A0A7L4YRM0</accession>
<name>A0A7L4YRM0_9ACTN</name>
<dbReference type="InterPro" id="IPR011249">
    <property type="entry name" value="Metalloenz_LuxS/M16"/>
</dbReference>
<protein>
    <submittedName>
        <fullName evidence="3">Insulinase family protein</fullName>
    </submittedName>
</protein>
<feature type="region of interest" description="Disordered" evidence="1">
    <location>
        <begin position="1"/>
        <end position="22"/>
    </location>
</feature>
<dbReference type="KEGG" id="eke:EK0264_15765"/>
<evidence type="ECO:0000259" key="2">
    <source>
        <dbReference type="Pfam" id="PF05193"/>
    </source>
</evidence>
<evidence type="ECO:0000256" key="1">
    <source>
        <dbReference type="SAM" id="MobiDB-lite"/>
    </source>
</evidence>
<organism evidence="3 4">
    <name type="scientific">Epidermidibacterium keratini</name>
    <dbReference type="NCBI Taxonomy" id="1891644"/>
    <lineage>
        <taxon>Bacteria</taxon>
        <taxon>Bacillati</taxon>
        <taxon>Actinomycetota</taxon>
        <taxon>Actinomycetes</taxon>
        <taxon>Sporichthyales</taxon>
        <taxon>Sporichthyaceae</taxon>
        <taxon>Epidermidibacterium</taxon>
    </lineage>
</organism>
<sequence length="449" mass="47278">MSTTERTLPPLATPTAPRRPRIHRRTLPNGLRAVAIAKNDTPIVEFRLRIPSAVTTDSLLAKSSLLTATMTAGTASRDRHELEQQLGLLGGDLNVGHDADKLTIGGSALSDRLADYLALVAEIVATASYPTGDVDRERARLGEQLQVANASAGTMAAKALAAKLYGTHRYARVLPEASDVAAAKAAGVRSLHRSRVLPSDAVVVLVGDIQPAKALDALERAFATWEGTAPAGPSPKNPFAGRADAAHALSVVNRPGSVQSAIRVGLPSVGRDDDEYAAARVANMLFGGYFSSRLVANLREDKGYTYTPRSAMSLQDEAAVLTINADVSTDVTAAAVNEIRYELGKIATTDVTAEELENARQYLIGGGLLGLSTQGGLASTAASLEYAGVGLEFLWEHQRALAKVSGDDVRAAAERLMNPTLGRYVVVGDAELIEPQLDSLGDTERVAVA</sequence>
<keyword evidence="4" id="KW-1185">Reference proteome</keyword>
<feature type="compositionally biased region" description="Low complexity" evidence="1">
    <location>
        <begin position="1"/>
        <end position="16"/>
    </location>
</feature>
<dbReference type="Pfam" id="PF05193">
    <property type="entry name" value="Peptidase_M16_C"/>
    <property type="match status" value="1"/>
</dbReference>
<evidence type="ECO:0000313" key="4">
    <source>
        <dbReference type="Proteomes" id="UP000463857"/>
    </source>
</evidence>
<gene>
    <name evidence="3" type="ORF">EK0264_15765</name>
</gene>